<protein>
    <submittedName>
        <fullName evidence="1">Uncharacterized protein</fullName>
    </submittedName>
</protein>
<name>A0A450T0I6_9GAMM</name>
<dbReference type="EMBL" id="CAADFD010000053">
    <property type="protein sequence ID" value="VFJ60011.1"/>
    <property type="molecule type" value="Genomic_DNA"/>
</dbReference>
<sequence>MISGSQSELIDARNPTEPHACVERPDSLMEAILAIEGIRDAVVVLNGPTGCKVFYGWLSDQQYPRADHLDVARHFKEFYFGQSRIPCTYLDEQDYFVYFPLGFANESSFKGALLIQDHALLV</sequence>
<dbReference type="Gene3D" id="3.40.50.1980">
    <property type="entry name" value="Nitrogenase molybdenum iron protein domain"/>
    <property type="match status" value="1"/>
</dbReference>
<gene>
    <name evidence="1" type="ORF">BECKFW1821B_GA0114236_105312</name>
</gene>
<dbReference type="AlphaFoldDB" id="A0A450T0I6"/>
<dbReference type="SUPFAM" id="SSF53807">
    <property type="entry name" value="Helical backbone' metal receptor"/>
    <property type="match status" value="1"/>
</dbReference>
<proteinExistence type="predicted"/>
<organism evidence="1">
    <name type="scientific">Candidatus Kentrum sp. FW</name>
    <dbReference type="NCBI Taxonomy" id="2126338"/>
    <lineage>
        <taxon>Bacteria</taxon>
        <taxon>Pseudomonadati</taxon>
        <taxon>Pseudomonadota</taxon>
        <taxon>Gammaproteobacteria</taxon>
        <taxon>Candidatus Kentrum</taxon>
    </lineage>
</organism>
<reference evidence="1" key="1">
    <citation type="submission" date="2019-02" db="EMBL/GenBank/DDBJ databases">
        <authorList>
            <person name="Gruber-Vodicka R. H."/>
            <person name="Seah K. B. B."/>
        </authorList>
    </citation>
    <scope>NUCLEOTIDE SEQUENCE</scope>
    <source>
        <strain evidence="1">BECK_BZ106</strain>
    </source>
</reference>
<evidence type="ECO:0000313" key="1">
    <source>
        <dbReference type="EMBL" id="VFJ60011.1"/>
    </source>
</evidence>
<accession>A0A450T0I6</accession>